<keyword evidence="2" id="KW-1185">Reference proteome</keyword>
<dbReference type="AlphaFoldDB" id="A0A2P7SC87"/>
<gene>
    <name evidence="1" type="ORF">C7I84_12200</name>
</gene>
<proteinExistence type="predicted"/>
<evidence type="ECO:0000313" key="2">
    <source>
        <dbReference type="Proteomes" id="UP000241229"/>
    </source>
</evidence>
<reference evidence="1 2" key="1">
    <citation type="submission" date="2018-03" db="EMBL/GenBank/DDBJ databases">
        <title>The draft genome of Mesorhizobium sp. 6GN-30.</title>
        <authorList>
            <person name="Liu L."/>
            <person name="Li L."/>
            <person name="Wang T."/>
            <person name="Zhang X."/>
            <person name="Liang L."/>
        </authorList>
    </citation>
    <scope>NUCLEOTIDE SEQUENCE [LARGE SCALE GENOMIC DNA]</scope>
    <source>
        <strain evidence="1 2">6GN30</strain>
    </source>
</reference>
<organism evidence="1 2">
    <name type="scientific">Kumtagia ephedrae</name>
    <dbReference type="NCBI Taxonomy" id="2116701"/>
    <lineage>
        <taxon>Bacteria</taxon>
        <taxon>Pseudomonadati</taxon>
        <taxon>Pseudomonadota</taxon>
        <taxon>Alphaproteobacteria</taxon>
        <taxon>Hyphomicrobiales</taxon>
        <taxon>Phyllobacteriaceae</taxon>
        <taxon>Kumtagia</taxon>
    </lineage>
</organism>
<dbReference type="OrthoDB" id="8116829at2"/>
<accession>A0A2P7SC87</accession>
<evidence type="ECO:0000313" key="1">
    <source>
        <dbReference type="EMBL" id="PSJ60142.1"/>
    </source>
</evidence>
<dbReference type="EMBL" id="PXYK01000010">
    <property type="protein sequence ID" value="PSJ60142.1"/>
    <property type="molecule type" value="Genomic_DNA"/>
</dbReference>
<comment type="caution">
    <text evidence="1">The sequence shown here is derived from an EMBL/GenBank/DDBJ whole genome shotgun (WGS) entry which is preliminary data.</text>
</comment>
<protein>
    <submittedName>
        <fullName evidence="1">Uncharacterized protein</fullName>
    </submittedName>
</protein>
<dbReference type="Proteomes" id="UP000241229">
    <property type="component" value="Unassembled WGS sequence"/>
</dbReference>
<name>A0A2P7SC87_9HYPH</name>
<sequence length="64" mass="7359">MSVISALGRIAAEYQAARNRYLTERQVHALPYEIQKDIGWPDLYQRRPSHLPLGTWAGDADRVH</sequence>